<keyword evidence="1" id="KW-0723">Serine/threonine-protein kinase</keyword>
<dbReference type="PANTHER" id="PTHR35526:SF3">
    <property type="entry name" value="ANTI-SIGMA-F FACTOR RSBW"/>
    <property type="match status" value="1"/>
</dbReference>
<organism evidence="4">
    <name type="scientific">Streptomyces sp. R17</name>
    <dbReference type="NCBI Taxonomy" id="3238626"/>
    <lineage>
        <taxon>Bacteria</taxon>
        <taxon>Bacillati</taxon>
        <taxon>Actinomycetota</taxon>
        <taxon>Actinomycetes</taxon>
        <taxon>Kitasatosporales</taxon>
        <taxon>Streptomycetaceae</taxon>
        <taxon>Streptomyces</taxon>
    </lineage>
</organism>
<name>A0AB39NRZ0_9ACTN</name>
<evidence type="ECO:0000256" key="1">
    <source>
        <dbReference type="ARBA" id="ARBA00022527"/>
    </source>
</evidence>
<gene>
    <name evidence="4" type="ORF">AB5J48_17240</name>
</gene>
<dbReference type="SUPFAM" id="SSF55874">
    <property type="entry name" value="ATPase domain of HSP90 chaperone/DNA topoisomerase II/histidine kinase"/>
    <property type="match status" value="1"/>
</dbReference>
<dbReference type="InterPro" id="IPR050267">
    <property type="entry name" value="Anti-sigma-factor_SerPK"/>
</dbReference>
<dbReference type="EMBL" id="CP163433">
    <property type="protein sequence ID" value="XDQ19774.1"/>
    <property type="molecule type" value="Genomic_DNA"/>
</dbReference>
<keyword evidence="4" id="KW-0547">Nucleotide-binding</keyword>
<dbReference type="InterPro" id="IPR003594">
    <property type="entry name" value="HATPase_dom"/>
</dbReference>
<evidence type="ECO:0000313" key="4">
    <source>
        <dbReference type="EMBL" id="XDQ19774.1"/>
    </source>
</evidence>
<keyword evidence="1" id="KW-0418">Kinase</keyword>
<reference evidence="4" key="1">
    <citation type="submission" date="2024-07" db="EMBL/GenBank/DDBJ databases">
        <authorList>
            <person name="Yu S.T."/>
        </authorList>
    </citation>
    <scope>NUCLEOTIDE SEQUENCE</scope>
    <source>
        <strain evidence="4">R17</strain>
    </source>
</reference>
<keyword evidence="4" id="KW-0067">ATP-binding</keyword>
<dbReference type="InterPro" id="IPR036890">
    <property type="entry name" value="HATPase_C_sf"/>
</dbReference>
<protein>
    <submittedName>
        <fullName evidence="4">ATP-binding protein</fullName>
    </submittedName>
</protein>
<dbReference type="AlphaFoldDB" id="A0AB39NRZ0"/>
<feature type="region of interest" description="Disordered" evidence="2">
    <location>
        <begin position="155"/>
        <end position="174"/>
    </location>
</feature>
<feature type="domain" description="Histidine kinase/HSP90-like ATPase" evidence="3">
    <location>
        <begin position="22"/>
        <end position="141"/>
    </location>
</feature>
<sequence>MLTGTIAPDRELPTAAAQFPCSPHGARLARRFAVKCLEGWGHPPASDASCTIALVVGELAANAVRHGRVPGRDFGLRLVLDEAAGLVRVEVADAAGGKKPAAATPLVPPEGESGRGLFLVDVLAERWGWESREPVGKTVWAECALDGRAGRMSAVAPAVSTGTHDEVRPRRSPW</sequence>
<dbReference type="Pfam" id="PF13581">
    <property type="entry name" value="HATPase_c_2"/>
    <property type="match status" value="1"/>
</dbReference>
<evidence type="ECO:0000256" key="2">
    <source>
        <dbReference type="SAM" id="MobiDB-lite"/>
    </source>
</evidence>
<dbReference type="PANTHER" id="PTHR35526">
    <property type="entry name" value="ANTI-SIGMA-F FACTOR RSBW-RELATED"/>
    <property type="match status" value="1"/>
</dbReference>
<dbReference type="Gene3D" id="3.30.565.10">
    <property type="entry name" value="Histidine kinase-like ATPase, C-terminal domain"/>
    <property type="match status" value="1"/>
</dbReference>
<evidence type="ECO:0000259" key="3">
    <source>
        <dbReference type="Pfam" id="PF13581"/>
    </source>
</evidence>
<dbReference type="CDD" id="cd16936">
    <property type="entry name" value="HATPase_RsbW-like"/>
    <property type="match status" value="1"/>
</dbReference>
<dbReference type="GO" id="GO:0004674">
    <property type="term" value="F:protein serine/threonine kinase activity"/>
    <property type="evidence" value="ECO:0007669"/>
    <property type="project" value="UniProtKB-KW"/>
</dbReference>
<dbReference type="RefSeq" id="WP_242781973.1">
    <property type="nucleotide sequence ID" value="NZ_CP163433.1"/>
</dbReference>
<keyword evidence="1" id="KW-0808">Transferase</keyword>
<feature type="compositionally biased region" description="Basic and acidic residues" evidence="2">
    <location>
        <begin position="163"/>
        <end position="174"/>
    </location>
</feature>
<accession>A0AB39NRZ0</accession>
<proteinExistence type="predicted"/>
<dbReference type="GO" id="GO:0005524">
    <property type="term" value="F:ATP binding"/>
    <property type="evidence" value="ECO:0007669"/>
    <property type="project" value="UniProtKB-KW"/>
</dbReference>